<proteinExistence type="predicted"/>
<dbReference type="Proteomes" id="UP001191082">
    <property type="component" value="Unassembled WGS sequence"/>
</dbReference>
<comment type="caution">
    <text evidence="3">The sequence shown here is derived from an EMBL/GenBank/DDBJ whole genome shotgun (WGS) entry which is preliminary data.</text>
</comment>
<evidence type="ECO:0000256" key="1">
    <source>
        <dbReference type="ARBA" id="ARBA00004613"/>
    </source>
</evidence>
<accession>A0ABY2XBS2</accession>
<dbReference type="PANTHER" id="PTHR38340:SF1">
    <property type="entry name" value="S-LAYER PROTEIN"/>
    <property type="match status" value="1"/>
</dbReference>
<keyword evidence="2" id="KW-0964">Secreted</keyword>
<dbReference type="PANTHER" id="PTHR38340">
    <property type="entry name" value="S-LAYER PROTEIN"/>
    <property type="match status" value="1"/>
</dbReference>
<keyword evidence="4" id="KW-1185">Reference proteome</keyword>
<dbReference type="SUPFAM" id="SSF51120">
    <property type="entry name" value="beta-Roll"/>
    <property type="match status" value="2"/>
</dbReference>
<evidence type="ECO:0000313" key="4">
    <source>
        <dbReference type="Proteomes" id="UP001191082"/>
    </source>
</evidence>
<dbReference type="InterPro" id="IPR018511">
    <property type="entry name" value="Hemolysin-typ_Ca-bd_CS"/>
</dbReference>
<name>A0ABY2XBS2_9RHOB</name>
<sequence length="319" mass="33086">MPITVVMPKGATGFLDDLAAVLEFLSFDAVLLAYSANFLSLQGSFGGVGTTVLVTGTGFQFDGTAGSITEGTMADITLSSDAGSVSYTDLGITMADLTPLMVAEADGSDANAVESFLMTRAWDVTFGDEADVVVKSTTVGDGLSLDLTGNDILDGQAGDDVLYGGGGDDRLYGGNGHDRLIGGTGDDDLAGGLHDDRLLGGAGSDLLLGQDGRDVLKGGGGLDYLSGGAGNDLLFGGAGQDVFRFEDNGGTDRIRDFDATAAREVIDLSAVTEIVRFSDLVSRHLWQKGDNVVINDRHGTKIILPDMVLADLEKSDFMF</sequence>
<comment type="subcellular location">
    <subcellularLocation>
        <location evidence="1">Secreted</location>
    </subcellularLocation>
</comment>
<reference evidence="3 4" key="1">
    <citation type="submission" date="2019-05" db="EMBL/GenBank/DDBJ databases">
        <title>Marivita sp. nov. isolated from sea sediment.</title>
        <authorList>
            <person name="Kim W."/>
        </authorList>
    </citation>
    <scope>NUCLEOTIDE SEQUENCE [LARGE SCALE GENOMIC DNA]</scope>
    <source>
        <strain evidence="3 4">CAU 1492</strain>
    </source>
</reference>
<dbReference type="Pfam" id="PF00353">
    <property type="entry name" value="HemolysinCabind"/>
    <property type="match status" value="2"/>
</dbReference>
<dbReference type="InterPro" id="IPR011049">
    <property type="entry name" value="Serralysin-like_metalloprot_C"/>
</dbReference>
<dbReference type="Gene3D" id="2.150.10.10">
    <property type="entry name" value="Serralysin-like metalloprotease, C-terminal"/>
    <property type="match status" value="2"/>
</dbReference>
<organism evidence="3 4">
    <name type="scientific">Arenibacterium halophilum</name>
    <dbReference type="NCBI Taxonomy" id="2583821"/>
    <lineage>
        <taxon>Bacteria</taxon>
        <taxon>Pseudomonadati</taxon>
        <taxon>Pseudomonadota</taxon>
        <taxon>Alphaproteobacteria</taxon>
        <taxon>Rhodobacterales</taxon>
        <taxon>Paracoccaceae</taxon>
        <taxon>Arenibacterium</taxon>
    </lineage>
</organism>
<protein>
    <submittedName>
        <fullName evidence="3">Calcium-binding protein</fullName>
    </submittedName>
</protein>
<dbReference type="EMBL" id="VCPC01000001">
    <property type="protein sequence ID" value="TMV14449.1"/>
    <property type="molecule type" value="Genomic_DNA"/>
</dbReference>
<dbReference type="PRINTS" id="PR00313">
    <property type="entry name" value="CABNDNGRPT"/>
</dbReference>
<gene>
    <name evidence="3" type="ORF">FGK64_00195</name>
</gene>
<evidence type="ECO:0000313" key="3">
    <source>
        <dbReference type="EMBL" id="TMV14449.1"/>
    </source>
</evidence>
<dbReference type="PROSITE" id="PS00330">
    <property type="entry name" value="HEMOLYSIN_CALCIUM"/>
    <property type="match status" value="3"/>
</dbReference>
<dbReference type="RefSeq" id="WP_138861802.1">
    <property type="nucleotide sequence ID" value="NZ_VCPC01000001.1"/>
</dbReference>
<dbReference type="InterPro" id="IPR050557">
    <property type="entry name" value="RTX_toxin/Mannuronan_C5-epim"/>
</dbReference>
<evidence type="ECO:0000256" key="2">
    <source>
        <dbReference type="ARBA" id="ARBA00022525"/>
    </source>
</evidence>
<dbReference type="InterPro" id="IPR001343">
    <property type="entry name" value="Hemolysn_Ca-bd"/>
</dbReference>